<accession>A0ABR2ZUI0</accession>
<dbReference type="Proteomes" id="UP001437256">
    <property type="component" value="Unassembled WGS sequence"/>
</dbReference>
<dbReference type="Gene3D" id="3.40.50.80">
    <property type="entry name" value="Nucleotide-binding domain of ferredoxin-NADP reductase (FNR) module"/>
    <property type="match status" value="1"/>
</dbReference>
<reference evidence="1 2" key="1">
    <citation type="submission" date="2024-05" db="EMBL/GenBank/DDBJ databases">
        <title>A draft genome resource for the thread blight pathogen Marasmius tenuissimus strain MS-2.</title>
        <authorList>
            <person name="Yulfo-Soto G.E."/>
            <person name="Baruah I.K."/>
            <person name="Amoako-Attah I."/>
            <person name="Bukari Y."/>
            <person name="Meinhardt L.W."/>
            <person name="Bailey B.A."/>
            <person name="Cohen S.P."/>
        </authorList>
    </citation>
    <scope>NUCLEOTIDE SEQUENCE [LARGE SCALE GENOMIC DNA]</scope>
    <source>
        <strain evidence="1 2">MS-2</strain>
    </source>
</reference>
<dbReference type="InterPro" id="IPR039261">
    <property type="entry name" value="FNR_nucleotide-bd"/>
</dbReference>
<evidence type="ECO:0000313" key="2">
    <source>
        <dbReference type="Proteomes" id="UP001437256"/>
    </source>
</evidence>
<keyword evidence="2" id="KW-1185">Reference proteome</keyword>
<dbReference type="SUPFAM" id="SSF52343">
    <property type="entry name" value="Ferredoxin reductase-like, C-terminal NADP-linked domain"/>
    <property type="match status" value="1"/>
</dbReference>
<dbReference type="PANTHER" id="PTHR42815:SF2">
    <property type="entry name" value="FAD-BINDING, PUTATIVE (AFU_ORTHOLOGUE AFUA_6G07600)-RELATED"/>
    <property type="match status" value="1"/>
</dbReference>
<evidence type="ECO:0000313" key="1">
    <source>
        <dbReference type="EMBL" id="KAL0065063.1"/>
    </source>
</evidence>
<dbReference type="PANTHER" id="PTHR42815">
    <property type="entry name" value="FAD-BINDING, PUTATIVE (AFU_ORTHOLOGUE AFUA_6G07600)-RELATED"/>
    <property type="match status" value="1"/>
</dbReference>
<dbReference type="Gene3D" id="2.30.110.10">
    <property type="entry name" value="Electron Transport, Fmn-binding Protein, Chain A"/>
    <property type="match status" value="1"/>
</dbReference>
<protein>
    <recommendedName>
        <fullName evidence="3">FAD-binding FR-type domain-containing protein</fullName>
    </recommendedName>
</protein>
<evidence type="ECO:0008006" key="3">
    <source>
        <dbReference type="Google" id="ProtNLM"/>
    </source>
</evidence>
<organism evidence="1 2">
    <name type="scientific">Marasmius tenuissimus</name>
    <dbReference type="NCBI Taxonomy" id="585030"/>
    <lineage>
        <taxon>Eukaryota</taxon>
        <taxon>Fungi</taxon>
        <taxon>Dikarya</taxon>
        <taxon>Basidiomycota</taxon>
        <taxon>Agaricomycotina</taxon>
        <taxon>Agaricomycetes</taxon>
        <taxon>Agaricomycetidae</taxon>
        <taxon>Agaricales</taxon>
        <taxon>Marasmiineae</taxon>
        <taxon>Marasmiaceae</taxon>
        <taxon>Marasmius</taxon>
    </lineage>
</organism>
<dbReference type="InterPro" id="IPR012349">
    <property type="entry name" value="Split_barrel_FMN-bd"/>
</dbReference>
<dbReference type="EMBL" id="JBBXMP010000052">
    <property type="protein sequence ID" value="KAL0065063.1"/>
    <property type="molecule type" value="Genomic_DNA"/>
</dbReference>
<sequence length="634" mass="70086">MNGWHPGERVIHQKLGFNMDPNIQRMYTVIAGDLDPHHAVFHTTCLPFLPVTTVDQDGRPWGSILAAEDGLAAKAGGGRFVEHPRYTVLTVNSKVWVGDPLHDTMKAYNFSSADGRSLEDEGSDGMLIAGIGIEFTTRRRNKFAGKITKLKKTEDNHVDMEVYVNESIGNCPKYINVRSLDAHPNTNPRIKYQNKNMGSGDRLPDEVISMITSADTVFIGTTYKAKALDRFMFPSHVGMNQRGGLPGWIRVKPSDGRTVYVPDFSGNRIMTSLGNIEATPYASLTFLNWETGDILYITGDARNLVGAAAQKVMPQHQHAISEVVVTGYTYVEDALTVRQTPGTKPDRSPYSPPVRLLAEEESNITRFDAEDETVRASLAAIDLYSDSVATFTWEATKELDIKPGQAIILDLKPFLGTVRYQHMSAGQPSSVNDDRIRTWTVSSSHSAPTKRFQTTMKLKQGGTATTTLFTIAHKLKQLRPELLSDAKELELGVRVAGITGEFSLPSADAPVKKLLWAAGGIGFTPFMSMLEGLSQIPSKEVWDVVLLLSSREPEVLVPIISAIQEKTNGRLTTPFERHSGRLTTEFLSESPLLSDAKEREAFLCGPIEFEQTVVDGLNKIGVQTANIHREKFFY</sequence>
<proteinExistence type="predicted"/>
<gene>
    <name evidence="1" type="ORF">AAF712_007899</name>
</gene>
<name>A0ABR2ZUI0_9AGAR</name>
<comment type="caution">
    <text evidence="1">The sequence shown here is derived from an EMBL/GenBank/DDBJ whole genome shotgun (WGS) entry which is preliminary data.</text>
</comment>